<evidence type="ECO:0000313" key="2">
    <source>
        <dbReference type="EMBL" id="TQM43468.1"/>
    </source>
</evidence>
<dbReference type="InterPro" id="IPR036388">
    <property type="entry name" value="WH-like_DNA-bd_sf"/>
</dbReference>
<protein>
    <submittedName>
        <fullName evidence="2">DNA-binding MarR family transcriptional regulator</fullName>
    </submittedName>
</protein>
<comment type="caution">
    <text evidence="2">The sequence shown here is derived from an EMBL/GenBank/DDBJ whole genome shotgun (WGS) entry which is preliminary data.</text>
</comment>
<dbReference type="RefSeq" id="WP_142097040.1">
    <property type="nucleotide sequence ID" value="NZ_VFPH01000001.1"/>
</dbReference>
<dbReference type="InterPro" id="IPR036390">
    <property type="entry name" value="WH_DNA-bd_sf"/>
</dbReference>
<organism evidence="2 3">
    <name type="scientific">Pseudonocardia cypriaca</name>
    <dbReference type="NCBI Taxonomy" id="882449"/>
    <lineage>
        <taxon>Bacteria</taxon>
        <taxon>Bacillati</taxon>
        <taxon>Actinomycetota</taxon>
        <taxon>Actinomycetes</taxon>
        <taxon>Pseudonocardiales</taxon>
        <taxon>Pseudonocardiaceae</taxon>
        <taxon>Pseudonocardia</taxon>
    </lineage>
</organism>
<dbReference type="PANTHER" id="PTHR33164">
    <property type="entry name" value="TRANSCRIPTIONAL REGULATOR, MARR FAMILY"/>
    <property type="match status" value="1"/>
</dbReference>
<dbReference type="Pfam" id="PF12802">
    <property type="entry name" value="MarR_2"/>
    <property type="match status" value="1"/>
</dbReference>
<name>A0A543GBK0_9PSEU</name>
<dbReference type="GO" id="GO:0003677">
    <property type="term" value="F:DNA binding"/>
    <property type="evidence" value="ECO:0007669"/>
    <property type="project" value="UniProtKB-KW"/>
</dbReference>
<dbReference type="InterPro" id="IPR039422">
    <property type="entry name" value="MarR/SlyA-like"/>
</dbReference>
<evidence type="ECO:0000313" key="3">
    <source>
        <dbReference type="Proteomes" id="UP000319818"/>
    </source>
</evidence>
<keyword evidence="2" id="KW-0238">DNA-binding</keyword>
<dbReference type="PANTHER" id="PTHR33164:SF57">
    <property type="entry name" value="MARR-FAMILY TRANSCRIPTIONAL REGULATOR"/>
    <property type="match status" value="1"/>
</dbReference>
<evidence type="ECO:0000259" key="1">
    <source>
        <dbReference type="SMART" id="SM00347"/>
    </source>
</evidence>
<dbReference type="OrthoDB" id="4323829at2"/>
<dbReference type="Proteomes" id="UP000319818">
    <property type="component" value="Unassembled WGS sequence"/>
</dbReference>
<dbReference type="InterPro" id="IPR000835">
    <property type="entry name" value="HTH_MarR-typ"/>
</dbReference>
<dbReference type="GO" id="GO:0006950">
    <property type="term" value="P:response to stress"/>
    <property type="evidence" value="ECO:0007669"/>
    <property type="project" value="TreeGrafter"/>
</dbReference>
<gene>
    <name evidence="2" type="ORF">FB388_0814</name>
</gene>
<dbReference type="Gene3D" id="1.10.10.10">
    <property type="entry name" value="Winged helix-like DNA-binding domain superfamily/Winged helix DNA-binding domain"/>
    <property type="match status" value="1"/>
</dbReference>
<dbReference type="SMART" id="SM00347">
    <property type="entry name" value="HTH_MARR"/>
    <property type="match status" value="1"/>
</dbReference>
<keyword evidence="3" id="KW-1185">Reference proteome</keyword>
<dbReference type="EMBL" id="VFPH01000001">
    <property type="protein sequence ID" value="TQM43468.1"/>
    <property type="molecule type" value="Genomic_DNA"/>
</dbReference>
<proteinExistence type="predicted"/>
<reference evidence="2 3" key="1">
    <citation type="submission" date="2019-06" db="EMBL/GenBank/DDBJ databases">
        <title>Sequencing the genomes of 1000 actinobacteria strains.</title>
        <authorList>
            <person name="Klenk H.-P."/>
        </authorList>
    </citation>
    <scope>NUCLEOTIDE SEQUENCE [LARGE SCALE GENOMIC DNA]</scope>
    <source>
        <strain evidence="2 3">DSM 45511</strain>
    </source>
</reference>
<sequence>MFSRTANLLGALGVALADAQTAELAASSGLAPTDAAALNAVGVAPGCSIGAVRVALGITHPGTVRTVDRLAAAGLVERRAGVDGRTVSLHLTVAGEEVWQRQADARIRWLERTIARLAPAEQADVERVVSALLAAVTGDEESAERICRLCDEYRCPQDRCPVTLAIGAGT</sequence>
<dbReference type="GO" id="GO:0003700">
    <property type="term" value="F:DNA-binding transcription factor activity"/>
    <property type="evidence" value="ECO:0007669"/>
    <property type="project" value="InterPro"/>
</dbReference>
<dbReference type="AlphaFoldDB" id="A0A543GBK0"/>
<accession>A0A543GBK0</accession>
<feature type="domain" description="HTH marR-type" evidence="1">
    <location>
        <begin position="23"/>
        <end position="122"/>
    </location>
</feature>
<dbReference type="SUPFAM" id="SSF46785">
    <property type="entry name" value="Winged helix' DNA-binding domain"/>
    <property type="match status" value="1"/>
</dbReference>